<keyword evidence="3" id="KW-1185">Reference proteome</keyword>
<feature type="transmembrane region" description="Helical" evidence="1">
    <location>
        <begin position="239"/>
        <end position="263"/>
    </location>
</feature>
<comment type="caution">
    <text evidence="2">The sequence shown here is derived from an EMBL/GenBank/DDBJ whole genome shotgun (WGS) entry which is preliminary data.</text>
</comment>
<dbReference type="EMBL" id="JALLBG020000215">
    <property type="protein sequence ID" value="KAL3758978.1"/>
    <property type="molecule type" value="Genomic_DNA"/>
</dbReference>
<evidence type="ECO:0000256" key="1">
    <source>
        <dbReference type="SAM" id="Phobius"/>
    </source>
</evidence>
<protein>
    <submittedName>
        <fullName evidence="2">Uncharacterized protein</fullName>
    </submittedName>
</protein>
<sequence length="298" mass="32793">MTDKLNELAIASYVIYASSIFSATLFAARSLSRPKQLQDVKSSPPAERRRSRVQFNNQHGISGMCSTILTCLAIVAHRILSSTSIVTSVASVLAAIMSIGTASSGMTVVEKAPRQTVVMDRPIKVVPPHRDAFKRTAYSIYYLCARLFWNTMNIHAIFGDSKAGGPLQNVLDWVFGCISVAYALNYFIPCAKDVDWTNGNTYVFVVPMAIGLSCDALFQLPILQCRDDLCWNADVVDQLDLLVVLLSGLVVAFVFTLAFHGVLGIRKCYWSSALVVHGIVVYLILKALPYLGMRELSR</sequence>
<name>A0ABD3M7V5_9STRA</name>
<keyword evidence="1" id="KW-0812">Transmembrane</keyword>
<dbReference type="Proteomes" id="UP001530293">
    <property type="component" value="Unassembled WGS sequence"/>
</dbReference>
<reference evidence="2 3" key="1">
    <citation type="submission" date="2024-10" db="EMBL/GenBank/DDBJ databases">
        <title>Updated reference genomes for cyclostephanoid diatoms.</title>
        <authorList>
            <person name="Roberts W.R."/>
            <person name="Alverson A.J."/>
        </authorList>
    </citation>
    <scope>NUCLEOTIDE SEQUENCE [LARGE SCALE GENOMIC DNA]</scope>
    <source>
        <strain evidence="2 3">AJA232-27</strain>
    </source>
</reference>
<keyword evidence="1" id="KW-0472">Membrane</keyword>
<proteinExistence type="predicted"/>
<feature type="transmembrane region" description="Helical" evidence="1">
    <location>
        <begin position="170"/>
        <end position="188"/>
    </location>
</feature>
<feature type="transmembrane region" description="Helical" evidence="1">
    <location>
        <begin position="85"/>
        <end position="109"/>
    </location>
</feature>
<gene>
    <name evidence="2" type="ORF">ACHAWU_003049</name>
</gene>
<organism evidence="2 3">
    <name type="scientific">Discostella pseudostelligera</name>
    <dbReference type="NCBI Taxonomy" id="259834"/>
    <lineage>
        <taxon>Eukaryota</taxon>
        <taxon>Sar</taxon>
        <taxon>Stramenopiles</taxon>
        <taxon>Ochrophyta</taxon>
        <taxon>Bacillariophyta</taxon>
        <taxon>Coscinodiscophyceae</taxon>
        <taxon>Thalassiosirophycidae</taxon>
        <taxon>Stephanodiscales</taxon>
        <taxon>Stephanodiscaceae</taxon>
        <taxon>Discostella</taxon>
    </lineage>
</organism>
<feature type="transmembrane region" description="Helical" evidence="1">
    <location>
        <begin position="200"/>
        <end position="218"/>
    </location>
</feature>
<feature type="transmembrane region" description="Helical" evidence="1">
    <location>
        <begin position="59"/>
        <end position="79"/>
    </location>
</feature>
<keyword evidence="1" id="KW-1133">Transmembrane helix</keyword>
<dbReference type="AlphaFoldDB" id="A0ABD3M7V5"/>
<feature type="transmembrane region" description="Helical" evidence="1">
    <location>
        <begin position="269"/>
        <end position="288"/>
    </location>
</feature>
<evidence type="ECO:0000313" key="2">
    <source>
        <dbReference type="EMBL" id="KAL3758978.1"/>
    </source>
</evidence>
<evidence type="ECO:0000313" key="3">
    <source>
        <dbReference type="Proteomes" id="UP001530293"/>
    </source>
</evidence>
<accession>A0ABD3M7V5</accession>
<feature type="transmembrane region" description="Helical" evidence="1">
    <location>
        <begin position="6"/>
        <end position="28"/>
    </location>
</feature>